<dbReference type="VEuPathDB" id="VectorBase:AFAF016915"/>
<dbReference type="EnsemblMetazoa" id="AFAF016915-RA">
    <property type="protein sequence ID" value="AFAF016915-PA"/>
    <property type="gene ID" value="AFAF016915"/>
</dbReference>
<keyword evidence="2" id="KW-1133">Transmembrane helix</keyword>
<dbReference type="EMBL" id="AXCN02000477">
    <property type="status" value="NOT_ANNOTATED_CDS"/>
    <property type="molecule type" value="Genomic_DNA"/>
</dbReference>
<feature type="region of interest" description="Disordered" evidence="1">
    <location>
        <begin position="236"/>
        <end position="255"/>
    </location>
</feature>
<dbReference type="STRING" id="69004.A0A182QU48"/>
<evidence type="ECO:0000256" key="2">
    <source>
        <dbReference type="SAM" id="Phobius"/>
    </source>
</evidence>
<reference evidence="3" key="2">
    <citation type="submission" date="2020-05" db="UniProtKB">
        <authorList>
            <consortium name="EnsemblMetazoa"/>
        </authorList>
    </citation>
    <scope>IDENTIFICATION</scope>
    <source>
        <strain evidence="3">FAR1</strain>
    </source>
</reference>
<reference evidence="4" key="1">
    <citation type="submission" date="2014-01" db="EMBL/GenBank/DDBJ databases">
        <title>The Genome Sequence of Anopheles farauti FAR1 (V2).</title>
        <authorList>
            <consortium name="The Broad Institute Genomics Platform"/>
            <person name="Neafsey D.E."/>
            <person name="Besansky N."/>
            <person name="Howell P."/>
            <person name="Walton C."/>
            <person name="Young S.K."/>
            <person name="Zeng Q."/>
            <person name="Gargeya S."/>
            <person name="Fitzgerald M."/>
            <person name="Haas B."/>
            <person name="Abouelleil A."/>
            <person name="Allen A.W."/>
            <person name="Alvarado L."/>
            <person name="Arachchi H.M."/>
            <person name="Berlin A.M."/>
            <person name="Chapman S.B."/>
            <person name="Gainer-Dewar J."/>
            <person name="Goldberg J."/>
            <person name="Griggs A."/>
            <person name="Gujja S."/>
            <person name="Hansen M."/>
            <person name="Howarth C."/>
            <person name="Imamovic A."/>
            <person name="Ireland A."/>
            <person name="Larimer J."/>
            <person name="McCowan C."/>
            <person name="Murphy C."/>
            <person name="Pearson M."/>
            <person name="Poon T.W."/>
            <person name="Priest M."/>
            <person name="Roberts A."/>
            <person name="Saif S."/>
            <person name="Shea T."/>
            <person name="Sisk P."/>
            <person name="Sykes S."/>
            <person name="Wortman J."/>
            <person name="Nusbaum C."/>
            <person name="Birren B."/>
        </authorList>
    </citation>
    <scope>NUCLEOTIDE SEQUENCE [LARGE SCALE GENOMIC DNA]</scope>
    <source>
        <strain evidence="4">FAR1</strain>
    </source>
</reference>
<proteinExistence type="predicted"/>
<keyword evidence="2" id="KW-0812">Transmembrane</keyword>
<feature type="transmembrane region" description="Helical" evidence="2">
    <location>
        <begin position="78"/>
        <end position="103"/>
    </location>
</feature>
<evidence type="ECO:0000313" key="4">
    <source>
        <dbReference type="Proteomes" id="UP000075886"/>
    </source>
</evidence>
<feature type="region of interest" description="Disordered" evidence="1">
    <location>
        <begin position="344"/>
        <end position="387"/>
    </location>
</feature>
<dbReference type="Proteomes" id="UP000075886">
    <property type="component" value="Unassembled WGS sequence"/>
</dbReference>
<accession>A0A182QU48</accession>
<dbReference type="AlphaFoldDB" id="A0A182QU48"/>
<feature type="transmembrane region" description="Helical" evidence="2">
    <location>
        <begin position="45"/>
        <end position="66"/>
    </location>
</feature>
<feature type="transmembrane region" description="Helical" evidence="2">
    <location>
        <begin position="151"/>
        <end position="172"/>
    </location>
</feature>
<feature type="transmembrane region" description="Helical" evidence="2">
    <location>
        <begin position="7"/>
        <end position="25"/>
    </location>
</feature>
<organism evidence="3 4">
    <name type="scientific">Anopheles farauti</name>
    <dbReference type="NCBI Taxonomy" id="69004"/>
    <lineage>
        <taxon>Eukaryota</taxon>
        <taxon>Metazoa</taxon>
        <taxon>Ecdysozoa</taxon>
        <taxon>Arthropoda</taxon>
        <taxon>Hexapoda</taxon>
        <taxon>Insecta</taxon>
        <taxon>Pterygota</taxon>
        <taxon>Neoptera</taxon>
        <taxon>Endopterygota</taxon>
        <taxon>Diptera</taxon>
        <taxon>Nematocera</taxon>
        <taxon>Culicoidea</taxon>
        <taxon>Culicidae</taxon>
        <taxon>Anophelinae</taxon>
        <taxon>Anopheles</taxon>
    </lineage>
</organism>
<sequence>MTLPAYAVFRPFAIFAGVFGIADLPEIDMSLVEPLNLMPAGDVHAFVWVYLILHLFWGISSLTLLTNARQKYVRYINVFLYIWIIITMIISVLDLALGILFAIDYDTIVNALFEYPFGVVEPAQPILLNVQVLATAAHVAGIMMVMAFRGWVLWIVNVSLAIFMFTQTFKIYDYNQMRRKQNGTGGGATNGAFAAENDGPRRAPIDAYDMSQSRSQTFAQPTTSTEYRRPLERISEGPIPVESPVPPQPDWSQQRTFEPKPTVVINRTLEPLARPQSVEPVNEERSIDNRPIPPPPPPKNFMNTVVRRDVAAAKVTRELNYRNSFNVNNSGIAAVNLRPTGLNLTGPGPLNGETDLPTPNYSPPMPRTNPFENRPPLRSVLRNSRFQ</sequence>
<evidence type="ECO:0000256" key="1">
    <source>
        <dbReference type="SAM" id="MobiDB-lite"/>
    </source>
</evidence>
<keyword evidence="4" id="KW-1185">Reference proteome</keyword>
<feature type="region of interest" description="Disordered" evidence="1">
    <location>
        <begin position="275"/>
        <end position="301"/>
    </location>
</feature>
<keyword evidence="2" id="KW-0472">Membrane</keyword>
<evidence type="ECO:0000313" key="3">
    <source>
        <dbReference type="EnsemblMetazoa" id="AFAF016915-PA"/>
    </source>
</evidence>
<name>A0A182QU48_9DIPT</name>
<protein>
    <submittedName>
        <fullName evidence="3">Uncharacterized protein</fullName>
    </submittedName>
</protein>